<keyword evidence="2" id="KW-1185">Reference proteome</keyword>
<dbReference type="EMBL" id="SRLO01000106">
    <property type="protein sequence ID" value="TNN75173.1"/>
    <property type="molecule type" value="Genomic_DNA"/>
</dbReference>
<reference evidence="1 2" key="1">
    <citation type="submission" date="2019-03" db="EMBL/GenBank/DDBJ databases">
        <title>First draft genome of Liparis tanakae, snailfish: a comprehensive survey of snailfish specific genes.</title>
        <authorList>
            <person name="Kim W."/>
            <person name="Song I."/>
            <person name="Jeong J.-H."/>
            <person name="Kim D."/>
            <person name="Kim S."/>
            <person name="Ryu S."/>
            <person name="Song J.Y."/>
            <person name="Lee S.K."/>
        </authorList>
    </citation>
    <scope>NUCLEOTIDE SEQUENCE [LARGE SCALE GENOMIC DNA]</scope>
    <source>
        <tissue evidence="1">Muscle</tissue>
    </source>
</reference>
<dbReference type="Proteomes" id="UP000314294">
    <property type="component" value="Unassembled WGS sequence"/>
</dbReference>
<gene>
    <name evidence="1" type="ORF">EYF80_014583</name>
</gene>
<name>A0A4Z2IDV1_9TELE</name>
<sequence>MPISHDEIIVPRSPGWRGGVATCLHPRPISLPELINSNDLLPNTSRSLPSCRRGDEDKTVEPAERGCAWGGPAEHFSVSEKKLKMPCRVCL</sequence>
<evidence type="ECO:0000313" key="1">
    <source>
        <dbReference type="EMBL" id="TNN75173.1"/>
    </source>
</evidence>
<evidence type="ECO:0000313" key="2">
    <source>
        <dbReference type="Proteomes" id="UP000314294"/>
    </source>
</evidence>
<organism evidence="1 2">
    <name type="scientific">Liparis tanakae</name>
    <name type="common">Tanaka's snailfish</name>
    <dbReference type="NCBI Taxonomy" id="230148"/>
    <lineage>
        <taxon>Eukaryota</taxon>
        <taxon>Metazoa</taxon>
        <taxon>Chordata</taxon>
        <taxon>Craniata</taxon>
        <taxon>Vertebrata</taxon>
        <taxon>Euteleostomi</taxon>
        <taxon>Actinopterygii</taxon>
        <taxon>Neopterygii</taxon>
        <taxon>Teleostei</taxon>
        <taxon>Neoteleostei</taxon>
        <taxon>Acanthomorphata</taxon>
        <taxon>Eupercaria</taxon>
        <taxon>Perciformes</taxon>
        <taxon>Cottioidei</taxon>
        <taxon>Cottales</taxon>
        <taxon>Liparidae</taxon>
        <taxon>Liparis</taxon>
    </lineage>
</organism>
<dbReference type="AlphaFoldDB" id="A0A4Z2IDV1"/>
<protein>
    <submittedName>
        <fullName evidence="1">Uncharacterized protein</fullName>
    </submittedName>
</protein>
<comment type="caution">
    <text evidence="1">The sequence shown here is derived from an EMBL/GenBank/DDBJ whole genome shotgun (WGS) entry which is preliminary data.</text>
</comment>
<proteinExistence type="predicted"/>
<accession>A0A4Z2IDV1</accession>